<dbReference type="AlphaFoldDB" id="A0A2H0TRP4"/>
<accession>A0A2H0TRP4</accession>
<proteinExistence type="predicted"/>
<dbReference type="EMBL" id="PFCB01000003">
    <property type="protein sequence ID" value="PIR74831.1"/>
    <property type="molecule type" value="Genomic_DNA"/>
</dbReference>
<sequence length="100" mass="10985">MMVLKSEKAPHGDVVIKQGTAEYAQKIAEGFGADPKKVEDIIQDLHKSGPWAAADRLSAATDPEIKTYLTLAAACQESGWPGYDPAGYMEDRKRVVKCRY</sequence>
<protein>
    <submittedName>
        <fullName evidence="1">Uncharacterized protein</fullName>
    </submittedName>
</protein>
<organism evidence="1 2">
    <name type="scientific">Candidatus Magasanikbacteria bacterium CG10_big_fil_rev_8_21_14_0_10_47_10</name>
    <dbReference type="NCBI Taxonomy" id="1974652"/>
    <lineage>
        <taxon>Bacteria</taxon>
        <taxon>Candidatus Magasanikiibacteriota</taxon>
    </lineage>
</organism>
<evidence type="ECO:0000313" key="2">
    <source>
        <dbReference type="Proteomes" id="UP000230154"/>
    </source>
</evidence>
<comment type="caution">
    <text evidence="1">The sequence shown here is derived from an EMBL/GenBank/DDBJ whole genome shotgun (WGS) entry which is preliminary data.</text>
</comment>
<gene>
    <name evidence="1" type="ORF">COU35_00385</name>
</gene>
<reference evidence="2" key="1">
    <citation type="submission" date="2017-09" db="EMBL/GenBank/DDBJ databases">
        <title>Depth-based differentiation of microbial function through sediment-hosted aquifers and enrichment of novel symbionts in the deep terrestrial subsurface.</title>
        <authorList>
            <person name="Probst A.J."/>
            <person name="Ladd B."/>
            <person name="Jarett J.K."/>
            <person name="Geller-Mcgrath D.E."/>
            <person name="Sieber C.M.K."/>
            <person name="Emerson J.B."/>
            <person name="Anantharaman K."/>
            <person name="Thomas B.C."/>
            <person name="Malmstrom R."/>
            <person name="Stieglmeier M."/>
            <person name="Klingl A."/>
            <person name="Woyke T."/>
            <person name="Ryan C.M."/>
            <person name="Banfield J.F."/>
        </authorList>
    </citation>
    <scope>NUCLEOTIDE SEQUENCE [LARGE SCALE GENOMIC DNA]</scope>
</reference>
<name>A0A2H0TRP4_9BACT</name>
<evidence type="ECO:0000313" key="1">
    <source>
        <dbReference type="EMBL" id="PIR74831.1"/>
    </source>
</evidence>
<dbReference type="Proteomes" id="UP000230154">
    <property type="component" value="Unassembled WGS sequence"/>
</dbReference>